<organism evidence="6 7">
    <name type="scientific">Actinomadura rugatobispora</name>
    <dbReference type="NCBI Taxonomy" id="1994"/>
    <lineage>
        <taxon>Bacteria</taxon>
        <taxon>Bacillati</taxon>
        <taxon>Actinomycetota</taxon>
        <taxon>Actinomycetes</taxon>
        <taxon>Streptosporangiales</taxon>
        <taxon>Thermomonosporaceae</taxon>
        <taxon>Actinomadura</taxon>
    </lineage>
</organism>
<dbReference type="Pfam" id="PF03466">
    <property type="entry name" value="LysR_substrate"/>
    <property type="match status" value="1"/>
</dbReference>
<dbReference type="InterPro" id="IPR036390">
    <property type="entry name" value="WH_DNA-bd_sf"/>
</dbReference>
<evidence type="ECO:0000256" key="3">
    <source>
        <dbReference type="ARBA" id="ARBA00023125"/>
    </source>
</evidence>
<dbReference type="PROSITE" id="PS50931">
    <property type="entry name" value="HTH_LYSR"/>
    <property type="match status" value="1"/>
</dbReference>
<feature type="domain" description="HTH lysR-type" evidence="5">
    <location>
        <begin position="1"/>
        <end position="58"/>
    </location>
</feature>
<dbReference type="Gene3D" id="3.40.190.290">
    <property type="match status" value="1"/>
</dbReference>
<keyword evidence="7" id="KW-1185">Reference proteome</keyword>
<gene>
    <name evidence="6" type="ORF">ACFPZN_02665</name>
</gene>
<comment type="similarity">
    <text evidence="1">Belongs to the LysR transcriptional regulatory family.</text>
</comment>
<dbReference type="InterPro" id="IPR000847">
    <property type="entry name" value="LysR_HTH_N"/>
</dbReference>
<dbReference type="Proteomes" id="UP001596074">
    <property type="component" value="Unassembled WGS sequence"/>
</dbReference>
<comment type="caution">
    <text evidence="6">The sequence shown here is derived from an EMBL/GenBank/DDBJ whole genome shotgun (WGS) entry which is preliminary data.</text>
</comment>
<dbReference type="CDD" id="cd05466">
    <property type="entry name" value="PBP2_LTTR_substrate"/>
    <property type="match status" value="1"/>
</dbReference>
<evidence type="ECO:0000313" key="7">
    <source>
        <dbReference type="Proteomes" id="UP001596074"/>
    </source>
</evidence>
<keyword evidence="4" id="KW-0804">Transcription</keyword>
<dbReference type="SUPFAM" id="SSF46785">
    <property type="entry name" value="Winged helix' DNA-binding domain"/>
    <property type="match status" value="1"/>
</dbReference>
<evidence type="ECO:0000313" key="6">
    <source>
        <dbReference type="EMBL" id="MFC5744511.1"/>
    </source>
</evidence>
<dbReference type="PANTHER" id="PTHR30346:SF28">
    <property type="entry name" value="HTH-TYPE TRANSCRIPTIONAL REGULATOR CYNR"/>
    <property type="match status" value="1"/>
</dbReference>
<dbReference type="PANTHER" id="PTHR30346">
    <property type="entry name" value="TRANSCRIPTIONAL DUAL REGULATOR HCAR-RELATED"/>
    <property type="match status" value="1"/>
</dbReference>
<sequence length="314" mass="34053">MRIEQLECVAAVTRLGSMRRASEALHMSQPALSQTIGNLERELGVTLLERHRAGARISAGGRELLPRITEVLDAVHRLRAAAGDQVRTRRMIRVGTVNAATVPLVTPAMSAFRAAHPETQVELVTAQQPDIHDALRGGGLDLGLVNLIDGDDAPPDLATVELLRGRAVVCCRADGPLARLDAVPLERMLAEPFVAMRAGYLMHRYVHRLLNGREPAFAYSVDGAEMGKVMVAEGLGVTLLPDYSIADDPLERSGIITRRPLDIESPDVLLVAQHARTRHLTAHVRHLVHLLKARASHLPQAGISATEPHDSTKA</sequence>
<dbReference type="Pfam" id="PF00126">
    <property type="entry name" value="HTH_1"/>
    <property type="match status" value="1"/>
</dbReference>
<dbReference type="InterPro" id="IPR005119">
    <property type="entry name" value="LysR_subst-bd"/>
</dbReference>
<dbReference type="RefSeq" id="WP_378279742.1">
    <property type="nucleotide sequence ID" value="NZ_JBHSON010000003.1"/>
</dbReference>
<keyword evidence="3" id="KW-0238">DNA-binding</keyword>
<reference evidence="7" key="1">
    <citation type="journal article" date="2019" name="Int. J. Syst. Evol. Microbiol.">
        <title>The Global Catalogue of Microorganisms (GCM) 10K type strain sequencing project: providing services to taxonomists for standard genome sequencing and annotation.</title>
        <authorList>
            <consortium name="The Broad Institute Genomics Platform"/>
            <consortium name="The Broad Institute Genome Sequencing Center for Infectious Disease"/>
            <person name="Wu L."/>
            <person name="Ma J."/>
        </authorList>
    </citation>
    <scope>NUCLEOTIDE SEQUENCE [LARGE SCALE GENOMIC DNA]</scope>
    <source>
        <strain evidence="7">KCTC 42087</strain>
    </source>
</reference>
<dbReference type="EMBL" id="JBHSON010000003">
    <property type="protein sequence ID" value="MFC5744511.1"/>
    <property type="molecule type" value="Genomic_DNA"/>
</dbReference>
<evidence type="ECO:0000256" key="1">
    <source>
        <dbReference type="ARBA" id="ARBA00009437"/>
    </source>
</evidence>
<proteinExistence type="inferred from homology"/>
<evidence type="ECO:0000256" key="4">
    <source>
        <dbReference type="ARBA" id="ARBA00023163"/>
    </source>
</evidence>
<dbReference type="InterPro" id="IPR036388">
    <property type="entry name" value="WH-like_DNA-bd_sf"/>
</dbReference>
<evidence type="ECO:0000259" key="5">
    <source>
        <dbReference type="PROSITE" id="PS50931"/>
    </source>
</evidence>
<dbReference type="PRINTS" id="PR00039">
    <property type="entry name" value="HTHLYSR"/>
</dbReference>
<name>A0ABW0ZMV9_9ACTN</name>
<dbReference type="Gene3D" id="1.10.10.10">
    <property type="entry name" value="Winged helix-like DNA-binding domain superfamily/Winged helix DNA-binding domain"/>
    <property type="match status" value="1"/>
</dbReference>
<evidence type="ECO:0000256" key="2">
    <source>
        <dbReference type="ARBA" id="ARBA00023015"/>
    </source>
</evidence>
<protein>
    <submittedName>
        <fullName evidence="6">LysR family transcriptional regulator</fullName>
    </submittedName>
</protein>
<dbReference type="SUPFAM" id="SSF53850">
    <property type="entry name" value="Periplasmic binding protein-like II"/>
    <property type="match status" value="1"/>
</dbReference>
<keyword evidence="2" id="KW-0805">Transcription regulation</keyword>
<accession>A0ABW0ZMV9</accession>